<feature type="non-terminal residue" evidence="1">
    <location>
        <position position="1"/>
    </location>
</feature>
<protein>
    <submittedName>
        <fullName evidence="1">Uncharacterized protein</fullName>
    </submittedName>
</protein>
<accession>A0A0B6Z5Z0</accession>
<reference evidence="1" key="1">
    <citation type="submission" date="2014-12" db="EMBL/GenBank/DDBJ databases">
        <title>Insight into the proteome of Arion vulgaris.</title>
        <authorList>
            <person name="Aradska J."/>
            <person name="Bulat T."/>
            <person name="Smidak R."/>
            <person name="Sarate P."/>
            <person name="Gangsoo J."/>
            <person name="Sialana F."/>
            <person name="Bilban M."/>
            <person name="Lubec G."/>
        </authorList>
    </citation>
    <scope>NUCLEOTIDE SEQUENCE</scope>
    <source>
        <tissue evidence="1">Skin</tissue>
    </source>
</reference>
<feature type="non-terminal residue" evidence="1">
    <location>
        <position position="143"/>
    </location>
</feature>
<organism evidence="1">
    <name type="scientific">Arion vulgaris</name>
    <dbReference type="NCBI Taxonomy" id="1028688"/>
    <lineage>
        <taxon>Eukaryota</taxon>
        <taxon>Metazoa</taxon>
        <taxon>Spiralia</taxon>
        <taxon>Lophotrochozoa</taxon>
        <taxon>Mollusca</taxon>
        <taxon>Gastropoda</taxon>
        <taxon>Heterobranchia</taxon>
        <taxon>Euthyneura</taxon>
        <taxon>Panpulmonata</taxon>
        <taxon>Eupulmonata</taxon>
        <taxon>Stylommatophora</taxon>
        <taxon>Helicina</taxon>
        <taxon>Arionoidea</taxon>
        <taxon>Arionidae</taxon>
        <taxon>Arion</taxon>
    </lineage>
</organism>
<evidence type="ECO:0000313" key="1">
    <source>
        <dbReference type="EMBL" id="CEK63316.1"/>
    </source>
</evidence>
<proteinExistence type="predicted"/>
<dbReference type="EMBL" id="HACG01016451">
    <property type="protein sequence ID" value="CEK63316.1"/>
    <property type="molecule type" value="Transcribed_RNA"/>
</dbReference>
<name>A0A0B6Z5Z0_9EUPU</name>
<sequence length="143" mass="15772">ELGMPQPQPSHYIHMQSTLSLPFQGLYSNIITPLPSSSDSSINISSARQLSPSDKCSVDYTALSASDRNARRFHEAFQSLHGHCSTPHLPSAIRSQFEQTLSGSDPNLQSDSKQSGIYAYYDNISSPRAYSKHSGTHPFQETK</sequence>
<gene>
    <name evidence="1" type="primary">ORF47895</name>
</gene>
<dbReference type="AlphaFoldDB" id="A0A0B6Z5Z0"/>